<evidence type="ECO:0000256" key="1">
    <source>
        <dbReference type="SAM" id="SignalP"/>
    </source>
</evidence>
<name>A0A6N6RFL2_9FLAO</name>
<sequence length="626" mass="71315">MTIFAPVIKTLTFTALALLASFSLKAQQDSIPSDSARVVPTDTLTFEEAYSALNYRNWDDLSYRPIDSLLEVGGHWTLNEWTRDLYGQLSWANLATPLTFLVYQPNEEIGVRPGFQSYFNGWTRAKELRFYDVKAPLSGIRYLSGYQRGQLFGGYFAVNANERFNIFFDYERASARGDYFSQDNLYDRINASTHYRTKNNKYAIQAATTWNLNRGRESGGITDLDGFSNPDSLISDRELVNVRYYNSFFKARRLDLAVSQTYLPFADSTEAKGIGLYHEGDLDLGNRTFTSTDSILGNYFIDSTMTMDSTHYVTTNQELGLVFRSGLKSFTYVKAGLGYQYGRLSNPYTERTEGSVFVSGELRGDAEKFDWMARGKLFVGGTQNGSFDAHGQISFDIYDFGFVGFATFQQQAPSLQSEEWYANDFIWSNDFQSTFYQKLGGRLNYEKYASFSLNLQNWSRPIYYDYTSLPAQLDGTMQLIQAELDLQIPLTSWLTATSRTTLQLTSASQDIFRLPTWVNRSGLFGEWEVFDGALKAYTGFEAITYSSYRANRYNPVTGVFFLHDDLPIGGFVYVNAIAGFRIGTAQIYILAENVGEGLFNRAYYAAPYYPMADRTIHLGIRWRFFN</sequence>
<gene>
    <name evidence="2" type="ORF">F8C67_12895</name>
</gene>
<dbReference type="EMBL" id="WBVO01000013">
    <property type="protein sequence ID" value="KAB2806761.1"/>
    <property type="molecule type" value="Genomic_DNA"/>
</dbReference>
<dbReference type="Pfam" id="PF14121">
    <property type="entry name" value="Porin_10"/>
    <property type="match status" value="1"/>
</dbReference>
<protein>
    <recommendedName>
        <fullName evidence="4">Porin</fullName>
    </recommendedName>
</protein>
<organism evidence="2 3">
    <name type="scientific">Phaeocystidibacter luteus</name>
    <dbReference type="NCBI Taxonomy" id="911197"/>
    <lineage>
        <taxon>Bacteria</taxon>
        <taxon>Pseudomonadati</taxon>
        <taxon>Bacteroidota</taxon>
        <taxon>Flavobacteriia</taxon>
        <taxon>Flavobacteriales</taxon>
        <taxon>Phaeocystidibacteraceae</taxon>
        <taxon>Phaeocystidibacter</taxon>
    </lineage>
</organism>
<evidence type="ECO:0000313" key="2">
    <source>
        <dbReference type="EMBL" id="KAB2806761.1"/>
    </source>
</evidence>
<reference evidence="2 3" key="1">
    <citation type="submission" date="2019-09" db="EMBL/GenBank/DDBJ databases">
        <title>Genomes of family Cryomorphaceae.</title>
        <authorList>
            <person name="Bowman J.P."/>
        </authorList>
    </citation>
    <scope>NUCLEOTIDE SEQUENCE [LARGE SCALE GENOMIC DNA]</scope>
    <source>
        <strain evidence="2 3">LMG 25704</strain>
    </source>
</reference>
<dbReference type="AlphaFoldDB" id="A0A6N6RFL2"/>
<dbReference type="Proteomes" id="UP000468650">
    <property type="component" value="Unassembled WGS sequence"/>
</dbReference>
<comment type="caution">
    <text evidence="2">The sequence shown here is derived from an EMBL/GenBank/DDBJ whole genome shotgun (WGS) entry which is preliminary data.</text>
</comment>
<proteinExistence type="predicted"/>
<accession>A0A6N6RFL2</accession>
<dbReference type="InterPro" id="IPR025631">
    <property type="entry name" value="Porin_10"/>
</dbReference>
<feature type="signal peptide" evidence="1">
    <location>
        <begin position="1"/>
        <end position="26"/>
    </location>
</feature>
<dbReference type="OrthoDB" id="9812454at2"/>
<evidence type="ECO:0000313" key="3">
    <source>
        <dbReference type="Proteomes" id="UP000468650"/>
    </source>
</evidence>
<feature type="chain" id="PRO_5026735123" description="Porin" evidence="1">
    <location>
        <begin position="27"/>
        <end position="626"/>
    </location>
</feature>
<keyword evidence="1" id="KW-0732">Signal</keyword>
<keyword evidence="3" id="KW-1185">Reference proteome</keyword>
<evidence type="ECO:0008006" key="4">
    <source>
        <dbReference type="Google" id="ProtNLM"/>
    </source>
</evidence>